<dbReference type="GO" id="GO:0006508">
    <property type="term" value="P:proteolysis"/>
    <property type="evidence" value="ECO:0007669"/>
    <property type="project" value="InterPro"/>
</dbReference>
<dbReference type="OrthoDB" id="9792152at2"/>
<protein>
    <submittedName>
        <fullName evidence="4">T9SS C-terminal target domain-containing protein</fullName>
    </submittedName>
</protein>
<evidence type="ECO:0000259" key="2">
    <source>
        <dbReference type="Pfam" id="PF00082"/>
    </source>
</evidence>
<proteinExistence type="inferred from homology"/>
<name>A0A3B7MPA0_9BACT</name>
<keyword evidence="5" id="KW-1185">Reference proteome</keyword>
<dbReference type="NCBIfam" id="TIGR04183">
    <property type="entry name" value="Por_Secre_tail"/>
    <property type="match status" value="1"/>
</dbReference>
<evidence type="ECO:0000313" key="4">
    <source>
        <dbReference type="EMBL" id="AXY75149.1"/>
    </source>
</evidence>
<evidence type="ECO:0000256" key="1">
    <source>
        <dbReference type="ARBA" id="ARBA00011073"/>
    </source>
</evidence>
<dbReference type="Proteomes" id="UP000263900">
    <property type="component" value="Chromosome"/>
</dbReference>
<dbReference type="RefSeq" id="WP_119051030.1">
    <property type="nucleotide sequence ID" value="NZ_CP032157.1"/>
</dbReference>
<dbReference type="Pfam" id="PF00082">
    <property type="entry name" value="Peptidase_S8"/>
    <property type="match status" value="1"/>
</dbReference>
<dbReference type="GO" id="GO:0004252">
    <property type="term" value="F:serine-type endopeptidase activity"/>
    <property type="evidence" value="ECO:0007669"/>
    <property type="project" value="InterPro"/>
</dbReference>
<gene>
    <name evidence="4" type="ORF">D3H65_14685</name>
</gene>
<dbReference type="SUPFAM" id="SSF52743">
    <property type="entry name" value="Subtilisin-like"/>
    <property type="match status" value="1"/>
</dbReference>
<evidence type="ECO:0000259" key="3">
    <source>
        <dbReference type="Pfam" id="PF18962"/>
    </source>
</evidence>
<feature type="domain" description="Peptidase S8/S53" evidence="2">
    <location>
        <begin position="140"/>
        <end position="385"/>
    </location>
</feature>
<dbReference type="InterPro" id="IPR008979">
    <property type="entry name" value="Galactose-bd-like_sf"/>
</dbReference>
<dbReference type="InterPro" id="IPR000209">
    <property type="entry name" value="Peptidase_S8/S53_dom"/>
</dbReference>
<accession>A0A3B7MPA0</accession>
<evidence type="ECO:0000313" key="5">
    <source>
        <dbReference type="Proteomes" id="UP000263900"/>
    </source>
</evidence>
<dbReference type="InterPro" id="IPR051048">
    <property type="entry name" value="Peptidase_S8/S53_subtilisin"/>
</dbReference>
<dbReference type="Pfam" id="PF18962">
    <property type="entry name" value="Por_Secre_tail"/>
    <property type="match status" value="1"/>
</dbReference>
<dbReference type="Gene3D" id="3.40.50.200">
    <property type="entry name" value="Peptidase S8/S53 domain"/>
    <property type="match status" value="1"/>
</dbReference>
<dbReference type="InterPro" id="IPR026444">
    <property type="entry name" value="Secre_tail"/>
</dbReference>
<organism evidence="4 5">
    <name type="scientific">Paraflavitalea soli</name>
    <dbReference type="NCBI Taxonomy" id="2315862"/>
    <lineage>
        <taxon>Bacteria</taxon>
        <taxon>Pseudomonadati</taxon>
        <taxon>Bacteroidota</taxon>
        <taxon>Chitinophagia</taxon>
        <taxon>Chitinophagales</taxon>
        <taxon>Chitinophagaceae</taxon>
        <taxon>Paraflavitalea</taxon>
    </lineage>
</organism>
<dbReference type="EMBL" id="CP032157">
    <property type="protein sequence ID" value="AXY75149.1"/>
    <property type="molecule type" value="Genomic_DNA"/>
</dbReference>
<sequence>MRYSILLTICCCYCLTINAQESDSALLHQKLAPALARSKAGLADDRPGTWWVVVSDKEQFKAFLAKERLPVIITGEYAPTRLLIVQTSHKTLVNKLLKTPWVIFADQPRLPREEQVVSSHDNTTSQINTVHGLYPALNGNGLTVSVKENKPDTTDIDLKGRYLSTPLSSPTISQHAGIMSTLIGGGGNSDYSGKGAAWGVTLSSSDFASLLPDANTAYQQYQITVQNHSYGTGVENYYGADAAAYDASSIANTHLLHVFSAGNAGNQTSTQGAYAGIAGYANLTGSFKMGKNMITTGAINSFYQVEALSSKGPAYDGRVKPELVAFGEDGSSGAAAITSGIAVLVQQAFKNTTGQLPAASLVKAILLTTADDIGTPGIDFQTGYGKVNALKAVEAVQQSTYASGYIAQGQTYTTALTIPADIQQVKLTLCWYDVPATPNANKALINDVDLELINTSTGQHWQPWVLSHAAHIDSLVKEPVRKRDSLNNNEQITLNNPAPGNYIIQVKGYSIPSGPQAFSLAWHLDTAGRFRWYYPIKADQVRAGDNNIIRWASSFSSNDPARLEYSTDGGHQWKLITNNADLTRGYYQWTAPDTCTTALLKITTDNHSFLSDTFNLSARIKANTGFNCQDSFLLTWNRPTGVSQFVVYALKGNYLSPLLTTTDTNVILSKAAHPALYYTVSPVLANDYNGMKAYSFNYTAQGIGCYIKSFLADLVDNTVKLMIELGTRYAVQKITVEKLGISGYNRLQSIEPVNSLQYQLTDNTLHWGVNTYRLKIQRTDDSFIYSQPETVYNLQDAGYIVYPNPVPAGAMLHILTAIPGNNSIILFNATGQQVLQKKLTEMHEQLSLLALQRGIYFYLIRKDGQKEQTGSIVIY</sequence>
<feature type="domain" description="Secretion system C-terminal sorting" evidence="3">
    <location>
        <begin position="801"/>
        <end position="868"/>
    </location>
</feature>
<dbReference type="PANTHER" id="PTHR43399:SF4">
    <property type="entry name" value="CELL WALL-ASSOCIATED PROTEASE"/>
    <property type="match status" value="1"/>
</dbReference>
<dbReference type="KEGG" id="pseg:D3H65_14685"/>
<dbReference type="Gene3D" id="2.60.120.380">
    <property type="match status" value="1"/>
</dbReference>
<dbReference type="AlphaFoldDB" id="A0A3B7MPA0"/>
<dbReference type="SUPFAM" id="SSF49785">
    <property type="entry name" value="Galactose-binding domain-like"/>
    <property type="match status" value="1"/>
</dbReference>
<reference evidence="4 5" key="1">
    <citation type="submission" date="2018-09" db="EMBL/GenBank/DDBJ databases">
        <title>Genome sequencing of strain 6GH32-13.</title>
        <authorList>
            <person name="Weon H.-Y."/>
            <person name="Heo J."/>
            <person name="Kwon S.-W."/>
        </authorList>
    </citation>
    <scope>NUCLEOTIDE SEQUENCE [LARGE SCALE GENOMIC DNA]</scope>
    <source>
        <strain evidence="4 5">5GH32-13</strain>
    </source>
</reference>
<dbReference type="PANTHER" id="PTHR43399">
    <property type="entry name" value="SUBTILISIN-RELATED"/>
    <property type="match status" value="1"/>
</dbReference>
<dbReference type="InterPro" id="IPR036852">
    <property type="entry name" value="Peptidase_S8/S53_dom_sf"/>
</dbReference>
<comment type="similarity">
    <text evidence="1">Belongs to the peptidase S8 family.</text>
</comment>